<evidence type="ECO:0000313" key="4">
    <source>
        <dbReference type="Proteomes" id="UP001138989"/>
    </source>
</evidence>
<dbReference type="InterPro" id="IPR011010">
    <property type="entry name" value="DNA_brk_join_enz"/>
</dbReference>
<evidence type="ECO:0000259" key="2">
    <source>
        <dbReference type="Pfam" id="PF12835"/>
    </source>
</evidence>
<dbReference type="GO" id="GO:0015074">
    <property type="term" value="P:DNA integration"/>
    <property type="evidence" value="ECO:0007669"/>
    <property type="project" value="InterPro"/>
</dbReference>
<dbReference type="InterPro" id="IPR013762">
    <property type="entry name" value="Integrase-like_cat_sf"/>
</dbReference>
<evidence type="ECO:0000256" key="1">
    <source>
        <dbReference type="ARBA" id="ARBA00023172"/>
    </source>
</evidence>
<comment type="caution">
    <text evidence="3">The sequence shown here is derived from an EMBL/GenBank/DDBJ whole genome shotgun (WGS) entry which is preliminary data.</text>
</comment>
<dbReference type="InterPro" id="IPR024456">
    <property type="entry name" value="Integrase_catalytic_putative"/>
</dbReference>
<dbReference type="Pfam" id="PF12835">
    <property type="entry name" value="Integrase_1"/>
    <property type="match status" value="1"/>
</dbReference>
<keyword evidence="1" id="KW-0233">DNA recombination</keyword>
<sequence>MPQHSKHASKNMGYGRDPKYAAKNKLRDHFNSGRHATTITHSERFNLFIDWIEEHHKIYDLWNITNGHLLAYAEHIKTLMNDESIAVSTAHNRISSCNVVLKIMRGDNHIRIDKIARTLDKKRCYVRSRVPDGIDLNKILKAQHQLKNSGNIRLAAILGLARTLGMRLREAVLCDLQRIKMEARKFGLINIQEGTKGGRRGAHAPRWIDIKQSAADAIDFAALASPPNSKNLLKPNETYISFIRSVVRYKGKSLGGYGIRKIHDLRAAYACERYEQITGHPAPVIAKRQAMSKDELRMDKEARKIISRELGHERIEICNSYIGSCKR</sequence>
<dbReference type="SUPFAM" id="SSF56349">
    <property type="entry name" value="DNA breaking-rejoining enzymes"/>
    <property type="match status" value="1"/>
</dbReference>
<proteinExistence type="predicted"/>
<dbReference type="AlphaFoldDB" id="A0A9X1N9Z7"/>
<evidence type="ECO:0000313" key="3">
    <source>
        <dbReference type="EMBL" id="MCD1610651.1"/>
    </source>
</evidence>
<dbReference type="RefSeq" id="WP_102833658.1">
    <property type="nucleotide sequence ID" value="NZ_JAINWF010000031.1"/>
</dbReference>
<reference evidence="3" key="1">
    <citation type="submission" date="2021-08" db="EMBL/GenBank/DDBJ databases">
        <title>Isolation and characterization of neutrophilic mixotrophic iron-oxidizing bacteria from deep-sea hydrothermal vents.</title>
        <authorList>
            <person name="He Y."/>
        </authorList>
    </citation>
    <scope>NUCLEOTIDE SEQUENCE</scope>
    <source>
        <strain evidence="3">IOP_13</strain>
    </source>
</reference>
<keyword evidence="4" id="KW-1185">Reference proteome</keyword>
<dbReference type="GO" id="GO:0006310">
    <property type="term" value="P:DNA recombination"/>
    <property type="evidence" value="ECO:0007669"/>
    <property type="project" value="UniProtKB-KW"/>
</dbReference>
<dbReference type="Proteomes" id="UP001138989">
    <property type="component" value="Unassembled WGS sequence"/>
</dbReference>
<protein>
    <submittedName>
        <fullName evidence="3">Integrase domain-containing protein</fullName>
    </submittedName>
</protein>
<feature type="domain" description="Integrase catalytic" evidence="2">
    <location>
        <begin position="145"/>
        <end position="272"/>
    </location>
</feature>
<dbReference type="Gene3D" id="1.10.443.10">
    <property type="entry name" value="Intergrase catalytic core"/>
    <property type="match status" value="1"/>
</dbReference>
<dbReference type="EMBL" id="JAINWF010000031">
    <property type="protein sequence ID" value="MCD1610651.1"/>
    <property type="molecule type" value="Genomic_DNA"/>
</dbReference>
<organism evidence="3 4">
    <name type="scientific">Stutzerimonas kunmingensis</name>
    <dbReference type="NCBI Taxonomy" id="1211807"/>
    <lineage>
        <taxon>Bacteria</taxon>
        <taxon>Pseudomonadati</taxon>
        <taxon>Pseudomonadota</taxon>
        <taxon>Gammaproteobacteria</taxon>
        <taxon>Pseudomonadales</taxon>
        <taxon>Pseudomonadaceae</taxon>
        <taxon>Stutzerimonas</taxon>
    </lineage>
</organism>
<dbReference type="GO" id="GO:0003677">
    <property type="term" value="F:DNA binding"/>
    <property type="evidence" value="ECO:0007669"/>
    <property type="project" value="InterPro"/>
</dbReference>
<accession>A0A9X1N9Z7</accession>
<name>A0A9X1N9Z7_9GAMM</name>
<gene>
    <name evidence="3" type="ORF">K7H17_22685</name>
</gene>